<proteinExistence type="predicted"/>
<organism evidence="2 3">
    <name type="scientific">Dendrobium nobile</name>
    <name type="common">Orchid</name>
    <dbReference type="NCBI Taxonomy" id="94219"/>
    <lineage>
        <taxon>Eukaryota</taxon>
        <taxon>Viridiplantae</taxon>
        <taxon>Streptophyta</taxon>
        <taxon>Embryophyta</taxon>
        <taxon>Tracheophyta</taxon>
        <taxon>Spermatophyta</taxon>
        <taxon>Magnoliopsida</taxon>
        <taxon>Liliopsida</taxon>
        <taxon>Asparagales</taxon>
        <taxon>Orchidaceae</taxon>
        <taxon>Epidendroideae</taxon>
        <taxon>Malaxideae</taxon>
        <taxon>Dendrobiinae</taxon>
        <taxon>Dendrobium</taxon>
    </lineage>
</organism>
<dbReference type="PANTHER" id="PTHR11439:SF524">
    <property type="entry name" value="RNA-DIRECTED DNA POLYMERASE, PROTEIN KINASE RLK-PELLE-DLSV FAMILY"/>
    <property type="match status" value="1"/>
</dbReference>
<dbReference type="InterPro" id="IPR043502">
    <property type="entry name" value="DNA/RNA_pol_sf"/>
</dbReference>
<evidence type="ECO:0000259" key="1">
    <source>
        <dbReference type="Pfam" id="PF07727"/>
    </source>
</evidence>
<dbReference type="EMBL" id="JAGYWB010000004">
    <property type="protein sequence ID" value="KAI0524508.1"/>
    <property type="molecule type" value="Genomic_DNA"/>
</dbReference>
<dbReference type="CDD" id="cd09272">
    <property type="entry name" value="RNase_HI_RT_Ty1"/>
    <property type="match status" value="1"/>
</dbReference>
<feature type="domain" description="Reverse transcriptase Ty1/copia-type" evidence="1">
    <location>
        <begin position="1"/>
        <end position="144"/>
    </location>
</feature>
<comment type="caution">
    <text evidence="2">The sequence shown here is derived from an EMBL/GenBank/DDBJ whole genome shotgun (WGS) entry which is preliminary data.</text>
</comment>
<dbReference type="OrthoDB" id="648234at2759"/>
<keyword evidence="3" id="KW-1185">Reference proteome</keyword>
<protein>
    <recommendedName>
        <fullName evidence="1">Reverse transcriptase Ty1/copia-type domain-containing protein</fullName>
    </recommendedName>
</protein>
<gene>
    <name evidence="2" type="ORF">KFK09_003879</name>
</gene>
<dbReference type="Proteomes" id="UP000829196">
    <property type="component" value="Unassembled WGS sequence"/>
</dbReference>
<dbReference type="SUPFAM" id="SSF56672">
    <property type="entry name" value="DNA/RNA polymerases"/>
    <property type="match status" value="1"/>
</dbReference>
<name>A0A8T3C4Q1_DENNO</name>
<reference evidence="2" key="1">
    <citation type="journal article" date="2022" name="Front. Genet.">
        <title>Chromosome-Scale Assembly of the Dendrobium nobile Genome Provides Insights Into the Molecular Mechanism of the Biosynthesis of the Medicinal Active Ingredient of Dendrobium.</title>
        <authorList>
            <person name="Xu Q."/>
            <person name="Niu S.-C."/>
            <person name="Li K.-L."/>
            <person name="Zheng P.-J."/>
            <person name="Zhang X.-J."/>
            <person name="Jia Y."/>
            <person name="Liu Y."/>
            <person name="Niu Y.-X."/>
            <person name="Yu L.-H."/>
            <person name="Chen D.-F."/>
            <person name="Zhang G.-Q."/>
        </authorList>
    </citation>
    <scope>NUCLEOTIDE SEQUENCE</scope>
    <source>
        <tissue evidence="2">Leaf</tissue>
    </source>
</reference>
<dbReference type="PANTHER" id="PTHR11439">
    <property type="entry name" value="GAG-POL-RELATED RETROTRANSPOSON"/>
    <property type="match status" value="1"/>
</dbReference>
<sequence length="385" mass="43777">MKQPKGFEEDAYPHYVCKLKKSIYRLKQSPRLWFQTLSDHLHNIGFIAGKADTSLFIWNKDNVQLYMVIYIDDILLTGNSSEMINTTLEQLRNKFDMKHLGSANSFLGIQITRHHNSFFLSQSKYAITILENAGMKTSKHLANPSQTKLSDSQASTVLGSDPMLYRHLVGALQYLTLTRPDISFVVNSLCQQMHNPMPTDFQLLQRLLRYVNAMFTFGLPISQGTTELQSFSDADWAGDKNTRRSTSGYCTFLGNTLISWSVKKQPTVARSSTEAEYRSIAAALTDIIWLRRLLLDFNISLSSPTKLYCDSTSAIALANNPVFHARTKHIEIDHHFIKDHIDTKTVNILPISTKDQVADIFTKHLSTPRYQLLRDKLTVQLNPLA</sequence>
<evidence type="ECO:0000313" key="2">
    <source>
        <dbReference type="EMBL" id="KAI0524508.1"/>
    </source>
</evidence>
<dbReference type="Pfam" id="PF07727">
    <property type="entry name" value="RVT_2"/>
    <property type="match status" value="1"/>
</dbReference>
<dbReference type="InterPro" id="IPR013103">
    <property type="entry name" value="RVT_2"/>
</dbReference>
<evidence type="ECO:0000313" key="3">
    <source>
        <dbReference type="Proteomes" id="UP000829196"/>
    </source>
</evidence>
<accession>A0A8T3C4Q1</accession>
<dbReference type="AlphaFoldDB" id="A0A8T3C4Q1"/>